<dbReference type="InterPro" id="IPR001775">
    <property type="entry name" value="GspD/PilQ"/>
</dbReference>
<evidence type="ECO:0000256" key="4">
    <source>
        <dbReference type="RuleBase" id="RU004003"/>
    </source>
</evidence>
<dbReference type="OrthoDB" id="9779724at2"/>
<feature type="domain" description="Type II/III secretion system secretin-like" evidence="6">
    <location>
        <begin position="257"/>
        <end position="418"/>
    </location>
</feature>
<comment type="subcellular location">
    <subcellularLocation>
        <location evidence="1">Membrane</location>
    </subcellularLocation>
</comment>
<dbReference type="InterPro" id="IPR004846">
    <property type="entry name" value="T2SS/T3SS_dom"/>
</dbReference>
<comment type="similarity">
    <text evidence="4">Belongs to the bacterial secretin family.</text>
</comment>
<evidence type="ECO:0000256" key="1">
    <source>
        <dbReference type="ARBA" id="ARBA00004370"/>
    </source>
</evidence>
<dbReference type="KEGG" id="alus:STSP2_00694"/>
<evidence type="ECO:0000313" key="7">
    <source>
        <dbReference type="EMBL" id="AQT67546.1"/>
    </source>
</evidence>
<evidence type="ECO:0000256" key="5">
    <source>
        <dbReference type="SAM" id="MobiDB-lite"/>
    </source>
</evidence>
<name>A0A1U9NJ53_9BACT</name>
<feature type="region of interest" description="Disordered" evidence="5">
    <location>
        <begin position="550"/>
        <end position="634"/>
    </location>
</feature>
<dbReference type="InterPro" id="IPR050810">
    <property type="entry name" value="Bact_Secretion_Sys_Channel"/>
</dbReference>
<reference evidence="8" key="1">
    <citation type="submission" date="2017-02" db="EMBL/GenBank/DDBJ databases">
        <title>Comparative genomics and description of representatives of a novel lineage of planctomycetes thriving in anoxic sediments.</title>
        <authorList>
            <person name="Spring S."/>
            <person name="Bunk B."/>
            <person name="Sproer C."/>
        </authorList>
    </citation>
    <scope>NUCLEOTIDE SEQUENCE [LARGE SCALE GENOMIC DNA]</scope>
    <source>
        <strain evidence="8">ST-NAGAB-D1</strain>
    </source>
</reference>
<dbReference type="AlphaFoldDB" id="A0A1U9NJ53"/>
<dbReference type="PROSITE" id="PS51257">
    <property type="entry name" value="PROKAR_LIPOPROTEIN"/>
    <property type="match status" value="1"/>
</dbReference>
<dbReference type="Proteomes" id="UP000189674">
    <property type="component" value="Chromosome"/>
</dbReference>
<dbReference type="Pfam" id="PF00263">
    <property type="entry name" value="Secretin"/>
    <property type="match status" value="1"/>
</dbReference>
<evidence type="ECO:0000259" key="6">
    <source>
        <dbReference type="Pfam" id="PF00263"/>
    </source>
</evidence>
<organism evidence="7 8">
    <name type="scientific">Anaerohalosphaera lusitana</name>
    <dbReference type="NCBI Taxonomy" id="1936003"/>
    <lineage>
        <taxon>Bacteria</taxon>
        <taxon>Pseudomonadati</taxon>
        <taxon>Planctomycetota</taxon>
        <taxon>Phycisphaerae</taxon>
        <taxon>Sedimentisphaerales</taxon>
        <taxon>Anaerohalosphaeraceae</taxon>
        <taxon>Anaerohalosphaera</taxon>
    </lineage>
</organism>
<dbReference type="PANTHER" id="PTHR30332">
    <property type="entry name" value="PROBABLE GENERAL SECRETION PATHWAY PROTEIN D"/>
    <property type="match status" value="1"/>
</dbReference>
<keyword evidence="3" id="KW-0472">Membrane</keyword>
<dbReference type="GO" id="GO:0015627">
    <property type="term" value="C:type II protein secretion system complex"/>
    <property type="evidence" value="ECO:0007669"/>
    <property type="project" value="TreeGrafter"/>
</dbReference>
<keyword evidence="2" id="KW-0732">Signal</keyword>
<accession>A0A1U9NJ53</accession>
<evidence type="ECO:0000256" key="3">
    <source>
        <dbReference type="ARBA" id="ARBA00023136"/>
    </source>
</evidence>
<gene>
    <name evidence="7" type="primary">xpsD_1</name>
    <name evidence="7" type="ORF">STSP2_00694</name>
</gene>
<sequence length="634" mass="70675">MGKTSNSIVGRFSGHFGQGTALAVALVLCTALSGCGDFFAEKPTELESRNILRELSEVRQIPDVDNPVPDEYKKPPEIIESVVSEDETDAKLFYFTKYHTPDKLQKMIDNQFLKSFRNSKGKEYPLPDYQVTSNEATNQLVVRCPTRADAEQVLEFLKETDVPPIQVKIDCLISEVYADNTMDWETSLQVQNLLGEGIALNGEGIDTNNDGIGDRASVAFPGAALRDNARSLFGLKAGIERQVDEPGHVFRALVDMLASRGYLKILMNPELEVVNGQTATIIASEQVPLDQIARVNPNSDIITKRTEYIDVVDTLEITPQVFADGSIGIRTRAIIGSKATPEGVKQIPIVTKREVRVEENRIRQGESLVIGGIKKTEKRSVVRGVPFLKDIPIIGVLFSSKDFEERGKEVLFILTPTISSGGVPNEEIVKMLRKEHESVKKDSLVQTITDPFGSKKYTTMVEEEASESQVAKVKAEMERSQAQRRAQWLARELKRINEQLQIERRRAREAEQRVKAARQAYEEVEAASVQQLQQEQEKGVKLQKEATELQKQMEQARQQAAKAQEKVKSTSEKMSQLEQELAEVREQDSDKDQGAPEKQADPSDSSDKSNTDEKAKAEDGGSEKTDPGKQAKKE</sequence>
<evidence type="ECO:0000313" key="8">
    <source>
        <dbReference type="Proteomes" id="UP000189674"/>
    </source>
</evidence>
<feature type="compositionally biased region" description="Basic and acidic residues" evidence="5">
    <location>
        <begin position="582"/>
        <end position="634"/>
    </location>
</feature>
<dbReference type="STRING" id="1936003.STSP2_00694"/>
<dbReference type="GO" id="GO:0009306">
    <property type="term" value="P:protein secretion"/>
    <property type="evidence" value="ECO:0007669"/>
    <property type="project" value="InterPro"/>
</dbReference>
<dbReference type="GO" id="GO:0016020">
    <property type="term" value="C:membrane"/>
    <property type="evidence" value="ECO:0007669"/>
    <property type="project" value="UniProtKB-SubCell"/>
</dbReference>
<dbReference type="PRINTS" id="PR00811">
    <property type="entry name" value="BCTERIALGSPD"/>
</dbReference>
<feature type="compositionally biased region" description="Low complexity" evidence="5">
    <location>
        <begin position="550"/>
        <end position="562"/>
    </location>
</feature>
<dbReference type="PANTHER" id="PTHR30332:SF24">
    <property type="entry name" value="SECRETIN GSPD-RELATED"/>
    <property type="match status" value="1"/>
</dbReference>
<dbReference type="RefSeq" id="WP_146659840.1">
    <property type="nucleotide sequence ID" value="NZ_CP019791.1"/>
</dbReference>
<protein>
    <submittedName>
        <fullName evidence="7">General secretion pathway protein D</fullName>
    </submittedName>
</protein>
<evidence type="ECO:0000256" key="2">
    <source>
        <dbReference type="ARBA" id="ARBA00022729"/>
    </source>
</evidence>
<keyword evidence="8" id="KW-1185">Reference proteome</keyword>
<dbReference type="EMBL" id="CP019791">
    <property type="protein sequence ID" value="AQT67546.1"/>
    <property type="molecule type" value="Genomic_DNA"/>
</dbReference>
<proteinExistence type="inferred from homology"/>